<evidence type="ECO:0000313" key="5">
    <source>
        <dbReference type="EMBL" id="UMM28033.1"/>
    </source>
</evidence>
<sequence length="212" mass="23347">MGFFDLQDEVKEIMGTPGCSIEKSSAHSTAMAQSDNNCNSMELEIEAEAAALREIQNEIAEKMEMPTKMIPPTAEEQKEIDSRSVFIGNVDFGSSIEDIEEHFKGCGEIIRTTIPKDKFTKKQKNFAYIEFASAESIENALVMNGSLFRSRQIVVTAKRTNKPGMGAQRGGRGRGGFRGGRGGQQTVVVKYVYVNGSSPRGRGGFRGRFNPY</sequence>
<keyword evidence="6" id="KW-1185">Reference proteome</keyword>
<accession>A0AAE9ET39</accession>
<reference evidence="5 6" key="1">
    <citation type="submission" date="2022-04" db="EMBL/GenBank/DDBJ databases">
        <title>Chromosome-level reference genomes for two strains of Caenorhabditis briggsae: an improved platform for comparative genomics.</title>
        <authorList>
            <person name="Stevens L."/>
            <person name="Andersen E."/>
        </authorList>
    </citation>
    <scope>NUCLEOTIDE SEQUENCE [LARGE SCALE GENOMIC DNA]</scope>
    <source>
        <strain evidence="5">VX34</strain>
        <tissue evidence="5">Whole-organism</tissue>
    </source>
</reference>
<evidence type="ECO:0000259" key="4">
    <source>
        <dbReference type="SMART" id="SM00360"/>
    </source>
</evidence>
<evidence type="ECO:0000313" key="6">
    <source>
        <dbReference type="Proteomes" id="UP000829354"/>
    </source>
</evidence>
<evidence type="ECO:0000256" key="2">
    <source>
        <dbReference type="SAM" id="Coils"/>
    </source>
</evidence>
<keyword evidence="1" id="KW-0694">RNA-binding</keyword>
<dbReference type="PANTHER" id="PTHR23236">
    <property type="entry name" value="EUKARYOTIC TRANSLATION INITIATION FACTOR 4B/4H"/>
    <property type="match status" value="1"/>
</dbReference>
<dbReference type="SMART" id="SM00360">
    <property type="entry name" value="RRM"/>
    <property type="match status" value="1"/>
</dbReference>
<name>A0AAE9ET39_CAEBR</name>
<feature type="coiled-coil region" evidence="2">
    <location>
        <begin position="38"/>
        <end position="65"/>
    </location>
</feature>
<dbReference type="CDD" id="cd12306">
    <property type="entry name" value="RRM_II_PABPs"/>
    <property type="match status" value="1"/>
</dbReference>
<dbReference type="EMBL" id="CP092623">
    <property type="protein sequence ID" value="UMM28033.1"/>
    <property type="molecule type" value="Genomic_DNA"/>
</dbReference>
<organism evidence="5 6">
    <name type="scientific">Caenorhabditis briggsae</name>
    <dbReference type="NCBI Taxonomy" id="6238"/>
    <lineage>
        <taxon>Eukaryota</taxon>
        <taxon>Metazoa</taxon>
        <taxon>Ecdysozoa</taxon>
        <taxon>Nematoda</taxon>
        <taxon>Chromadorea</taxon>
        <taxon>Rhabditida</taxon>
        <taxon>Rhabditina</taxon>
        <taxon>Rhabditomorpha</taxon>
        <taxon>Rhabditoidea</taxon>
        <taxon>Rhabditidae</taxon>
        <taxon>Peloderinae</taxon>
        <taxon>Caenorhabditis</taxon>
    </lineage>
</organism>
<dbReference type="Gene3D" id="3.30.70.330">
    <property type="match status" value="1"/>
</dbReference>
<keyword evidence="2" id="KW-0175">Coiled coil</keyword>
<evidence type="ECO:0000256" key="3">
    <source>
        <dbReference type="SAM" id="MobiDB-lite"/>
    </source>
</evidence>
<dbReference type="SUPFAM" id="SSF54928">
    <property type="entry name" value="RNA-binding domain, RBD"/>
    <property type="match status" value="1"/>
</dbReference>
<dbReference type="GO" id="GO:0003723">
    <property type="term" value="F:RNA binding"/>
    <property type="evidence" value="ECO:0007669"/>
    <property type="project" value="UniProtKB-KW"/>
</dbReference>
<proteinExistence type="predicted"/>
<dbReference type="Pfam" id="PF00076">
    <property type="entry name" value="RRM_1"/>
    <property type="match status" value="1"/>
</dbReference>
<dbReference type="InterPro" id="IPR035979">
    <property type="entry name" value="RBD_domain_sf"/>
</dbReference>
<protein>
    <recommendedName>
        <fullName evidence="4">RRM domain-containing protein</fullName>
    </recommendedName>
</protein>
<dbReference type="AlphaFoldDB" id="A0AAE9ET39"/>
<feature type="region of interest" description="Disordered" evidence="3">
    <location>
        <begin position="161"/>
        <end position="182"/>
    </location>
</feature>
<gene>
    <name evidence="5" type="ORF">L5515_011053</name>
</gene>
<dbReference type="InterPro" id="IPR000504">
    <property type="entry name" value="RRM_dom"/>
</dbReference>
<dbReference type="InterPro" id="IPR012677">
    <property type="entry name" value="Nucleotide-bd_a/b_plait_sf"/>
</dbReference>
<evidence type="ECO:0000256" key="1">
    <source>
        <dbReference type="ARBA" id="ARBA00022884"/>
    </source>
</evidence>
<feature type="compositionally biased region" description="Gly residues" evidence="3">
    <location>
        <begin position="167"/>
        <end position="182"/>
    </location>
</feature>
<dbReference type="Proteomes" id="UP000829354">
    <property type="component" value="Chromosome IV"/>
</dbReference>
<dbReference type="PANTHER" id="PTHR23236:SF23">
    <property type="entry name" value="RNA-BINDING PROTEIN EEED8.12-RELATED"/>
    <property type="match status" value="1"/>
</dbReference>
<feature type="domain" description="RRM" evidence="4">
    <location>
        <begin position="84"/>
        <end position="156"/>
    </location>
</feature>